<evidence type="ECO:0000256" key="1">
    <source>
        <dbReference type="SAM" id="MobiDB-lite"/>
    </source>
</evidence>
<dbReference type="AlphaFoldDB" id="A0AAW9QPX9"/>
<dbReference type="PRINTS" id="PR00411">
    <property type="entry name" value="PNDRDTASEI"/>
</dbReference>
<dbReference type="PANTHER" id="PTHR42685">
    <property type="entry name" value="GERANYLGERANYL DIPHOSPHATE REDUCTASE"/>
    <property type="match status" value="1"/>
</dbReference>
<feature type="region of interest" description="Disordered" evidence="1">
    <location>
        <begin position="1"/>
        <end position="22"/>
    </location>
</feature>
<feature type="domain" description="FAD-binding" evidence="2">
    <location>
        <begin position="27"/>
        <end position="178"/>
    </location>
</feature>
<dbReference type="RefSeq" id="WP_332292704.1">
    <property type="nucleotide sequence ID" value="NZ_JAZIBG010000054.1"/>
</dbReference>
<dbReference type="Gene3D" id="3.50.50.60">
    <property type="entry name" value="FAD/NAD(P)-binding domain"/>
    <property type="match status" value="1"/>
</dbReference>
<dbReference type="EC" id="1.-.-.-" evidence="3"/>
<dbReference type="SUPFAM" id="SSF51905">
    <property type="entry name" value="FAD/NAD(P)-binding domain"/>
    <property type="match status" value="1"/>
</dbReference>
<gene>
    <name evidence="3" type="ORF">V4F39_24240</name>
</gene>
<keyword evidence="3" id="KW-0560">Oxidoreductase</keyword>
<feature type="compositionally biased region" description="Pro residues" evidence="1">
    <location>
        <begin position="1"/>
        <end position="11"/>
    </location>
</feature>
<keyword evidence="4" id="KW-1185">Reference proteome</keyword>
<dbReference type="Pfam" id="PF01494">
    <property type="entry name" value="FAD_binding_3"/>
    <property type="match status" value="1"/>
</dbReference>
<dbReference type="InterPro" id="IPR036188">
    <property type="entry name" value="FAD/NAD-bd_sf"/>
</dbReference>
<proteinExistence type="predicted"/>
<sequence>MPPEMSSPPPGASQAEAPPRSPLPPSCDVLVVGAGPSGSACAQWLARAGVDVVLIDQHDFPRDKVCGDGLIPDSHAALQRLGVYAEVAAVAQRVSHVACIGPRGGRVDVPGSLSVLPRRQLDDILCRAAVNAGARRFTPVRFEAPLRDGGRVVGARVRQGGDAVHDIRSTWLVLATGAVPKALLAAGMCERQQPTGVALRGYVKNDAMAGRITAMEIVWHQRLRPGYGWIFPCRDGVFNIGVGLAHSHRKLRDGRRVMQDVNLREVFAAFCDAYAPARELMAGGTLQGELKGAPLRCSLEGARYSEPGLLVTGEAAGSTYAFTGEGIGKAMETGLLAAEALVAGRRQQSGDAAVQSAYDASLRALKPRFDLYERANRVNEHPWLADLLIWRARRNPAIVRRMSGVLDETRNPGSLVTLRGLTKLFLPVR</sequence>
<protein>
    <submittedName>
        <fullName evidence="3">NAD(P)/FAD-dependent oxidoreductase</fullName>
        <ecNumber evidence="3">1.-.-.-</ecNumber>
    </submittedName>
</protein>
<dbReference type="GO" id="GO:0016628">
    <property type="term" value="F:oxidoreductase activity, acting on the CH-CH group of donors, NAD or NADP as acceptor"/>
    <property type="evidence" value="ECO:0007669"/>
    <property type="project" value="InterPro"/>
</dbReference>
<dbReference type="EMBL" id="JAZIBG010000054">
    <property type="protein sequence ID" value="MEF7617045.1"/>
    <property type="molecule type" value="Genomic_DNA"/>
</dbReference>
<organism evidence="3 4">
    <name type="scientific">Aquincola agrisoli</name>
    <dbReference type="NCBI Taxonomy" id="3119538"/>
    <lineage>
        <taxon>Bacteria</taxon>
        <taxon>Pseudomonadati</taxon>
        <taxon>Pseudomonadota</taxon>
        <taxon>Betaproteobacteria</taxon>
        <taxon>Burkholderiales</taxon>
        <taxon>Sphaerotilaceae</taxon>
        <taxon>Aquincola</taxon>
    </lineage>
</organism>
<dbReference type="InterPro" id="IPR002938">
    <property type="entry name" value="FAD-bd"/>
</dbReference>
<accession>A0AAW9QPX9</accession>
<dbReference type="GO" id="GO:0071949">
    <property type="term" value="F:FAD binding"/>
    <property type="evidence" value="ECO:0007669"/>
    <property type="project" value="InterPro"/>
</dbReference>
<dbReference type="PANTHER" id="PTHR42685:SF22">
    <property type="entry name" value="CONDITIONED MEDIUM FACTOR RECEPTOR 1"/>
    <property type="match status" value="1"/>
</dbReference>
<dbReference type="Proteomes" id="UP001336250">
    <property type="component" value="Unassembled WGS sequence"/>
</dbReference>
<evidence type="ECO:0000313" key="4">
    <source>
        <dbReference type="Proteomes" id="UP001336250"/>
    </source>
</evidence>
<name>A0AAW9QPX9_9BURK</name>
<dbReference type="InterPro" id="IPR050407">
    <property type="entry name" value="Geranylgeranyl_reductase"/>
</dbReference>
<dbReference type="InterPro" id="IPR011777">
    <property type="entry name" value="Geranylgeranyl_Rdtase_fam"/>
</dbReference>
<evidence type="ECO:0000313" key="3">
    <source>
        <dbReference type="EMBL" id="MEF7617045.1"/>
    </source>
</evidence>
<dbReference type="PRINTS" id="PR00368">
    <property type="entry name" value="FADPNR"/>
</dbReference>
<dbReference type="NCBIfam" id="TIGR02032">
    <property type="entry name" value="GG-red-SF"/>
    <property type="match status" value="1"/>
</dbReference>
<reference evidence="3 4" key="1">
    <citation type="submission" date="2024-02" db="EMBL/GenBank/DDBJ databases">
        <title>Genome sequence of Aquincola sp. MAHUQ-54.</title>
        <authorList>
            <person name="Huq M.A."/>
        </authorList>
    </citation>
    <scope>NUCLEOTIDE SEQUENCE [LARGE SCALE GENOMIC DNA]</scope>
    <source>
        <strain evidence="3 4">MAHUQ-54</strain>
    </source>
</reference>
<comment type="caution">
    <text evidence="3">The sequence shown here is derived from an EMBL/GenBank/DDBJ whole genome shotgun (WGS) entry which is preliminary data.</text>
</comment>
<evidence type="ECO:0000259" key="2">
    <source>
        <dbReference type="Pfam" id="PF01494"/>
    </source>
</evidence>